<protein>
    <recommendedName>
        <fullName evidence="2">CHASE3 domain-containing protein</fullName>
    </recommendedName>
</protein>
<dbReference type="InterPro" id="IPR007891">
    <property type="entry name" value="CHASE3"/>
</dbReference>
<dbReference type="RefSeq" id="WP_109416852.1">
    <property type="nucleotide sequence ID" value="NZ_QEAS01000013.1"/>
</dbReference>
<gene>
    <name evidence="3" type="ORF">DDR33_16215</name>
</gene>
<dbReference type="AlphaFoldDB" id="A0A2U2PDX7"/>
<dbReference type="Pfam" id="PF05227">
    <property type="entry name" value="CHASE3"/>
    <property type="match status" value="1"/>
</dbReference>
<keyword evidence="4" id="KW-1185">Reference proteome</keyword>
<sequence>MDLSKKYKRDLIAGSVISLCILTITTSASWISIGRLIESQKRVNHTHEVLFNLEQVISAVKDAETGQRGFLLTGDALFLEPHNGAQERVWTAFARVSALTAGNPGQQPAVDSLEQLIKSRFLLLDRSVQKKKSGQPINWQNVEKGRAFMQLLRAMVSRMETREKVVFESRTEELNAFASFTPWIIIIASLGGIAITIVYYFRLTASYKQRLRMQEELVEKEKQMLRKINSIQKFAEEVSGGNYNVRMKREELN</sequence>
<feature type="domain" description="CHASE3" evidence="2">
    <location>
        <begin position="40"/>
        <end position="173"/>
    </location>
</feature>
<proteinExistence type="predicted"/>
<name>A0A2U2PDX7_9SPHI</name>
<comment type="caution">
    <text evidence="3">The sequence shown here is derived from an EMBL/GenBank/DDBJ whole genome shotgun (WGS) entry which is preliminary data.</text>
</comment>
<evidence type="ECO:0000313" key="4">
    <source>
        <dbReference type="Proteomes" id="UP000245647"/>
    </source>
</evidence>
<dbReference type="OrthoDB" id="9766459at2"/>
<evidence type="ECO:0000313" key="3">
    <source>
        <dbReference type="EMBL" id="PWG79608.1"/>
    </source>
</evidence>
<dbReference type="CDD" id="cd19410">
    <property type="entry name" value="HK9-like_sensor"/>
    <property type="match status" value="1"/>
</dbReference>
<dbReference type="Proteomes" id="UP000245647">
    <property type="component" value="Unassembled WGS sequence"/>
</dbReference>
<evidence type="ECO:0000256" key="1">
    <source>
        <dbReference type="SAM" id="Phobius"/>
    </source>
</evidence>
<organism evidence="3 4">
    <name type="scientific">Pararcticibacter amylolyticus</name>
    <dbReference type="NCBI Taxonomy" id="2173175"/>
    <lineage>
        <taxon>Bacteria</taxon>
        <taxon>Pseudomonadati</taxon>
        <taxon>Bacteroidota</taxon>
        <taxon>Sphingobacteriia</taxon>
        <taxon>Sphingobacteriales</taxon>
        <taxon>Sphingobacteriaceae</taxon>
        <taxon>Pararcticibacter</taxon>
    </lineage>
</organism>
<keyword evidence="1" id="KW-0472">Membrane</keyword>
<reference evidence="3 4" key="1">
    <citation type="submission" date="2018-04" db="EMBL/GenBank/DDBJ databases">
        <title>Pedobacter chongqingensis sp. nov., isolated from a rottenly hemp rope.</title>
        <authorList>
            <person name="Cai Y."/>
        </authorList>
    </citation>
    <scope>NUCLEOTIDE SEQUENCE [LARGE SCALE GENOMIC DNA]</scope>
    <source>
        <strain evidence="3 4">FJ4-8</strain>
    </source>
</reference>
<accession>A0A2U2PDX7</accession>
<feature type="transmembrane region" description="Helical" evidence="1">
    <location>
        <begin position="180"/>
        <end position="201"/>
    </location>
</feature>
<evidence type="ECO:0000259" key="2">
    <source>
        <dbReference type="Pfam" id="PF05227"/>
    </source>
</evidence>
<keyword evidence="1" id="KW-1133">Transmembrane helix</keyword>
<dbReference type="EMBL" id="QEAS01000013">
    <property type="protein sequence ID" value="PWG79608.1"/>
    <property type="molecule type" value="Genomic_DNA"/>
</dbReference>
<keyword evidence="1" id="KW-0812">Transmembrane</keyword>